<evidence type="ECO:0000313" key="2">
    <source>
        <dbReference type="Proteomes" id="UP000623250"/>
    </source>
</evidence>
<reference evidence="1 2" key="1">
    <citation type="submission" date="2020-12" db="EMBL/GenBank/DDBJ databases">
        <title>Revised draft genomes of Rhodomicrobium vannielii ATCC 17100 and Rhodomicrobium udaipurense JA643.</title>
        <authorList>
            <person name="Conners E.M."/>
            <person name="Davenport E.J."/>
            <person name="Bose A."/>
        </authorList>
    </citation>
    <scope>NUCLEOTIDE SEQUENCE [LARGE SCALE GENOMIC DNA]</scope>
    <source>
        <strain evidence="1 2">JA643</strain>
    </source>
</reference>
<comment type="caution">
    <text evidence="1">The sequence shown here is derived from an EMBL/GenBank/DDBJ whole genome shotgun (WGS) entry which is preliminary data.</text>
</comment>
<dbReference type="Proteomes" id="UP000623250">
    <property type="component" value="Unassembled WGS sequence"/>
</dbReference>
<keyword evidence="2" id="KW-1185">Reference proteome</keyword>
<dbReference type="EMBL" id="JAEMUK010000012">
    <property type="protein sequence ID" value="MBJ7543262.1"/>
    <property type="molecule type" value="Genomic_DNA"/>
</dbReference>
<dbReference type="AlphaFoldDB" id="A0A8I1GHP1"/>
<dbReference type="RefSeq" id="WP_037239268.1">
    <property type="nucleotide sequence ID" value="NZ_JAEMUK010000012.1"/>
</dbReference>
<accession>A0A8I1GHP1</accession>
<protein>
    <submittedName>
        <fullName evidence="1">Uncharacterized protein</fullName>
    </submittedName>
</protein>
<sequence length="66" mass="7004">MTTKPYTVRPGIVRINGARVPETRIVHLDDAAAQFDLDHGNIVPHVEQAATEPKKTVKAAASDGGA</sequence>
<gene>
    <name evidence="1" type="ORF">JDN41_06805</name>
</gene>
<proteinExistence type="predicted"/>
<name>A0A8I1GHP1_9HYPH</name>
<evidence type="ECO:0000313" key="1">
    <source>
        <dbReference type="EMBL" id="MBJ7543262.1"/>
    </source>
</evidence>
<organism evidence="1 2">
    <name type="scientific">Rhodomicrobium udaipurense</name>
    <dbReference type="NCBI Taxonomy" id="1202716"/>
    <lineage>
        <taxon>Bacteria</taxon>
        <taxon>Pseudomonadati</taxon>
        <taxon>Pseudomonadota</taxon>
        <taxon>Alphaproteobacteria</taxon>
        <taxon>Hyphomicrobiales</taxon>
        <taxon>Hyphomicrobiaceae</taxon>
        <taxon>Rhodomicrobium</taxon>
    </lineage>
</organism>